<protein>
    <submittedName>
        <fullName evidence="1">Uncharacterized protein</fullName>
    </submittedName>
</protein>
<evidence type="ECO:0000313" key="1">
    <source>
        <dbReference type="EMBL" id="EEB46541.1"/>
    </source>
</evidence>
<dbReference type="Proteomes" id="UP000003729">
    <property type="component" value="Unassembled WGS sequence"/>
</dbReference>
<accession>B6XDI6</accession>
<dbReference type="AlphaFoldDB" id="B6XDI6"/>
<gene>
    <name evidence="1" type="ORF">PROVALCAL_01408</name>
</gene>
<sequence length="42" mass="4617">MDLSQIQGPDTQASVTHAESARRNIYDADSFIAKQNFFQASG</sequence>
<name>B6XDI6_9GAMM</name>
<reference evidence="1 2" key="1">
    <citation type="submission" date="2008-10" db="EMBL/GenBank/DDBJ databases">
        <title>Draft genome sequence of Providencia alcalifaciens (DSM 30120).</title>
        <authorList>
            <person name="Sudarsanam P."/>
            <person name="Ley R."/>
            <person name="Guruge J."/>
            <person name="Turnbaugh P.J."/>
            <person name="Mahowald M."/>
            <person name="Liep D."/>
            <person name="Gordon J."/>
        </authorList>
    </citation>
    <scope>NUCLEOTIDE SEQUENCE [LARGE SCALE GENOMIC DNA]</scope>
    <source>
        <strain evidence="1 2">DSM 30120</strain>
    </source>
</reference>
<comment type="caution">
    <text evidence="1">The sequence shown here is derived from an EMBL/GenBank/DDBJ whole genome shotgun (WGS) entry which is preliminary data.</text>
</comment>
<evidence type="ECO:0000313" key="2">
    <source>
        <dbReference type="Proteomes" id="UP000003729"/>
    </source>
</evidence>
<proteinExistence type="predicted"/>
<reference evidence="1 2" key="2">
    <citation type="submission" date="2008-10" db="EMBL/GenBank/DDBJ databases">
        <authorList>
            <person name="Fulton L."/>
            <person name="Clifton S."/>
            <person name="Fulton B."/>
            <person name="Xu J."/>
            <person name="Minx P."/>
            <person name="Pepin K.H."/>
            <person name="Johnson M."/>
            <person name="Bhonagiri V."/>
            <person name="Nash W.E."/>
            <person name="Mardis E.R."/>
            <person name="Wilson R.K."/>
        </authorList>
    </citation>
    <scope>NUCLEOTIDE SEQUENCE [LARGE SCALE GENOMIC DNA]</scope>
    <source>
        <strain evidence="1 2">DSM 30120</strain>
    </source>
</reference>
<dbReference type="EMBL" id="ABXW01000026">
    <property type="protein sequence ID" value="EEB46541.1"/>
    <property type="molecule type" value="Genomic_DNA"/>
</dbReference>
<organism evidence="1 2">
    <name type="scientific">Providencia alcalifaciens DSM 30120</name>
    <dbReference type="NCBI Taxonomy" id="520999"/>
    <lineage>
        <taxon>Bacteria</taxon>
        <taxon>Pseudomonadati</taxon>
        <taxon>Pseudomonadota</taxon>
        <taxon>Gammaproteobacteria</taxon>
        <taxon>Enterobacterales</taxon>
        <taxon>Morganellaceae</taxon>
        <taxon>Providencia</taxon>
    </lineage>
</organism>